<feature type="signal peptide" evidence="1">
    <location>
        <begin position="1"/>
        <end position="27"/>
    </location>
</feature>
<dbReference type="PROSITE" id="PS51257">
    <property type="entry name" value="PROKAR_LIPOPROTEIN"/>
    <property type="match status" value="1"/>
</dbReference>
<evidence type="ECO:0000256" key="1">
    <source>
        <dbReference type="SAM" id="SignalP"/>
    </source>
</evidence>
<gene>
    <name evidence="3" type="ORF">MIZ03_3373</name>
</gene>
<protein>
    <recommendedName>
        <fullName evidence="2">Ice-binding protein C-terminal domain-containing protein</fullName>
    </recommendedName>
</protein>
<evidence type="ECO:0000313" key="3">
    <source>
        <dbReference type="EMBL" id="BCO28467.1"/>
    </source>
</evidence>
<reference evidence="3 4" key="1">
    <citation type="journal article" date="2021" name="Microbiol. Spectr.">
        <title>A Single Bacterium Capable of Oxidation and Reduction of Iron at Circumneutral pH.</title>
        <authorList>
            <person name="Kato S."/>
            <person name="Ohkuma M."/>
        </authorList>
    </citation>
    <scope>NUCLEOTIDE SEQUENCE [LARGE SCALE GENOMIC DNA]</scope>
    <source>
        <strain evidence="3 4">MIZ03</strain>
    </source>
</reference>
<dbReference type="InterPro" id="IPR013424">
    <property type="entry name" value="Ice-binding_C"/>
</dbReference>
<dbReference type="Pfam" id="PF07589">
    <property type="entry name" value="PEP-CTERM"/>
    <property type="match status" value="1"/>
</dbReference>
<dbReference type="Proteomes" id="UP000824366">
    <property type="component" value="Chromosome"/>
</dbReference>
<accession>A0ABN6D8X3</accession>
<dbReference type="NCBIfam" id="TIGR02595">
    <property type="entry name" value="PEP_CTERM"/>
    <property type="match status" value="1"/>
</dbReference>
<keyword evidence="4" id="KW-1185">Reference proteome</keyword>
<proteinExistence type="predicted"/>
<keyword evidence="1" id="KW-0732">Signal</keyword>
<name>A0ABN6D8X3_9BURK</name>
<evidence type="ECO:0000313" key="4">
    <source>
        <dbReference type="Proteomes" id="UP000824366"/>
    </source>
</evidence>
<dbReference type="RefSeq" id="WP_223904419.1">
    <property type="nucleotide sequence ID" value="NZ_AP024238.1"/>
</dbReference>
<dbReference type="EMBL" id="AP024238">
    <property type="protein sequence ID" value="BCO28467.1"/>
    <property type="molecule type" value="Genomic_DNA"/>
</dbReference>
<feature type="chain" id="PRO_5047199263" description="Ice-binding protein C-terminal domain-containing protein" evidence="1">
    <location>
        <begin position="28"/>
        <end position="221"/>
    </location>
</feature>
<evidence type="ECO:0000259" key="2">
    <source>
        <dbReference type="Pfam" id="PF07589"/>
    </source>
</evidence>
<feature type="domain" description="Ice-binding protein C-terminal" evidence="2">
    <location>
        <begin position="190"/>
        <end position="214"/>
    </location>
</feature>
<organism evidence="3 4">
    <name type="scientific">Rhodoferax lithotrophicus</name>
    <dbReference type="NCBI Taxonomy" id="2798804"/>
    <lineage>
        <taxon>Bacteria</taxon>
        <taxon>Pseudomonadati</taxon>
        <taxon>Pseudomonadota</taxon>
        <taxon>Betaproteobacteria</taxon>
        <taxon>Burkholderiales</taxon>
        <taxon>Comamonadaceae</taxon>
        <taxon>Rhodoferax</taxon>
    </lineage>
</organism>
<sequence>MKFSKPLIHICLSVAASCAAFSASAQTAIYSLDSTAVSAFGAGSYGKVTLTQSFSDVLVSVSLRNDLNFVDTGSHSAFSFNLGGVSSASDITNITFANGLGSVFGVSSGTTNAPFSKFTYEINCVSNCVSGGSGGGYVDPLSFKVHNVTLSSFNQLSTGHGTAAYFAMDVINGHGNTGTIGAISAGVLAPVPEPETYAMLLAGLGLIGSITHRRKQKTLTA</sequence>